<evidence type="ECO:0000256" key="4">
    <source>
        <dbReference type="ARBA" id="ARBA00022842"/>
    </source>
</evidence>
<evidence type="ECO:0000256" key="3">
    <source>
        <dbReference type="ARBA" id="ARBA00022801"/>
    </source>
</evidence>
<feature type="binding site" evidence="5">
    <location>
        <position position="207"/>
    </location>
    <ligand>
        <name>Mg(2+)</name>
        <dbReference type="ChEBI" id="CHEBI:18420"/>
        <label>1</label>
        <note>catalytic</note>
    </ligand>
</feature>
<evidence type="ECO:0000256" key="2">
    <source>
        <dbReference type="ARBA" id="ARBA00022723"/>
    </source>
</evidence>
<organism evidence="6 7">
    <name type="scientific">Candidatus Magasanikbacteria bacterium RIFCSPHIGHO2_01_FULL_33_34</name>
    <dbReference type="NCBI Taxonomy" id="1798671"/>
    <lineage>
        <taxon>Bacteria</taxon>
        <taxon>Candidatus Magasanikiibacteriota</taxon>
    </lineage>
</organism>
<gene>
    <name evidence="6" type="ORF">A2725_03600</name>
</gene>
<dbReference type="PRINTS" id="PR00377">
    <property type="entry name" value="IMPHPHTASES"/>
</dbReference>
<evidence type="ECO:0000256" key="1">
    <source>
        <dbReference type="ARBA" id="ARBA00001946"/>
    </source>
</evidence>
<dbReference type="GO" id="GO:0046872">
    <property type="term" value="F:metal ion binding"/>
    <property type="evidence" value="ECO:0007669"/>
    <property type="project" value="UniProtKB-KW"/>
</dbReference>
<accession>A0A1F6LH92</accession>
<dbReference type="Gene3D" id="3.40.190.80">
    <property type="match status" value="1"/>
</dbReference>
<name>A0A1F6LH92_9BACT</name>
<evidence type="ECO:0000313" key="7">
    <source>
        <dbReference type="Proteomes" id="UP000177067"/>
    </source>
</evidence>
<reference evidence="6 7" key="1">
    <citation type="journal article" date="2016" name="Nat. Commun.">
        <title>Thousands of microbial genomes shed light on interconnected biogeochemical processes in an aquifer system.</title>
        <authorList>
            <person name="Anantharaman K."/>
            <person name="Brown C.T."/>
            <person name="Hug L.A."/>
            <person name="Sharon I."/>
            <person name="Castelle C.J."/>
            <person name="Probst A.J."/>
            <person name="Thomas B.C."/>
            <person name="Singh A."/>
            <person name="Wilkins M.J."/>
            <person name="Karaoz U."/>
            <person name="Brodie E.L."/>
            <person name="Williams K.H."/>
            <person name="Hubbard S.S."/>
            <person name="Banfield J.F."/>
        </authorList>
    </citation>
    <scope>NUCLEOTIDE SEQUENCE [LARGE SCALE GENOMIC DNA]</scope>
</reference>
<dbReference type="PANTHER" id="PTHR20854">
    <property type="entry name" value="INOSITOL MONOPHOSPHATASE"/>
    <property type="match status" value="1"/>
</dbReference>
<dbReference type="PANTHER" id="PTHR20854:SF4">
    <property type="entry name" value="INOSITOL-1-MONOPHOSPHATASE-RELATED"/>
    <property type="match status" value="1"/>
</dbReference>
<sequence>MQDFLKETIREAGGIAKEYFYQGVVHRMKTSLGDLVTDADIAVSNFLIEKIHEKYPDHQIHTEEEGDDINPGAQYEWVLDPIDGTRNFAMGISFWCIMVAVLKDGELYMSAIYNPLADELFFAEANKGAFMNDKKIKVNDVDVLDHGNGVLMRGINTDREEEYKNMLAKVSVGSNMWMLNFGTMLSLCHLAMGGMEYFAVNVGFDHDYLPGVLIAKEAGAVVTDSQGEPWTRYKRDIVVSNSNLHSKLLELFK</sequence>
<feature type="binding site" evidence="5">
    <location>
        <position position="83"/>
    </location>
    <ligand>
        <name>Mg(2+)</name>
        <dbReference type="ChEBI" id="CHEBI:18420"/>
        <label>1</label>
        <note>catalytic</note>
    </ligand>
</feature>
<keyword evidence="4 5" id="KW-0460">Magnesium</keyword>
<dbReference type="GO" id="GO:0008934">
    <property type="term" value="F:inositol monophosphate 1-phosphatase activity"/>
    <property type="evidence" value="ECO:0007669"/>
    <property type="project" value="TreeGrafter"/>
</dbReference>
<evidence type="ECO:0000313" key="6">
    <source>
        <dbReference type="EMBL" id="OGH58808.1"/>
    </source>
</evidence>
<feature type="binding site" evidence="5">
    <location>
        <position position="82"/>
    </location>
    <ligand>
        <name>Mg(2+)</name>
        <dbReference type="ChEBI" id="CHEBI:18420"/>
        <label>1</label>
        <note>catalytic</note>
    </ligand>
</feature>
<proteinExistence type="predicted"/>
<evidence type="ECO:0008006" key="8">
    <source>
        <dbReference type="Google" id="ProtNLM"/>
    </source>
</evidence>
<protein>
    <recommendedName>
        <fullName evidence="8">Inositol monophosphatase</fullName>
    </recommendedName>
</protein>
<feature type="binding site" evidence="5">
    <location>
        <position position="63"/>
    </location>
    <ligand>
        <name>Mg(2+)</name>
        <dbReference type="ChEBI" id="CHEBI:18420"/>
        <label>1</label>
        <note>catalytic</note>
    </ligand>
</feature>
<dbReference type="Gene3D" id="3.30.540.10">
    <property type="entry name" value="Fructose-1,6-Bisphosphatase, subunit A, domain 1"/>
    <property type="match status" value="1"/>
</dbReference>
<evidence type="ECO:0000256" key="5">
    <source>
        <dbReference type="PIRSR" id="PIRSR600760-2"/>
    </source>
</evidence>
<dbReference type="GO" id="GO:0006020">
    <property type="term" value="P:inositol metabolic process"/>
    <property type="evidence" value="ECO:0007669"/>
    <property type="project" value="TreeGrafter"/>
</dbReference>
<dbReference type="AlphaFoldDB" id="A0A1F6LH92"/>
<comment type="cofactor">
    <cofactor evidence="1 5">
        <name>Mg(2+)</name>
        <dbReference type="ChEBI" id="CHEBI:18420"/>
    </cofactor>
</comment>
<dbReference type="FunFam" id="3.30.540.10:FF:000003">
    <property type="entry name" value="Inositol-1-monophosphatase"/>
    <property type="match status" value="1"/>
</dbReference>
<dbReference type="Pfam" id="PF00459">
    <property type="entry name" value="Inositol_P"/>
    <property type="match status" value="1"/>
</dbReference>
<keyword evidence="2 5" id="KW-0479">Metal-binding</keyword>
<keyword evidence="3" id="KW-0378">Hydrolase</keyword>
<dbReference type="SUPFAM" id="SSF56655">
    <property type="entry name" value="Carbohydrate phosphatase"/>
    <property type="match status" value="1"/>
</dbReference>
<dbReference type="EMBL" id="MFPS01000008">
    <property type="protein sequence ID" value="OGH58808.1"/>
    <property type="molecule type" value="Genomic_DNA"/>
</dbReference>
<dbReference type="Proteomes" id="UP000177067">
    <property type="component" value="Unassembled WGS sequence"/>
</dbReference>
<dbReference type="InterPro" id="IPR000760">
    <property type="entry name" value="Inositol_monophosphatase-like"/>
</dbReference>
<dbReference type="GO" id="GO:0007165">
    <property type="term" value="P:signal transduction"/>
    <property type="evidence" value="ECO:0007669"/>
    <property type="project" value="TreeGrafter"/>
</dbReference>
<comment type="caution">
    <text evidence="6">The sequence shown here is derived from an EMBL/GenBank/DDBJ whole genome shotgun (WGS) entry which is preliminary data.</text>
</comment>
<feature type="binding site" evidence="5">
    <location>
        <position position="80"/>
    </location>
    <ligand>
        <name>Mg(2+)</name>
        <dbReference type="ChEBI" id="CHEBI:18420"/>
        <label>1</label>
        <note>catalytic</note>
    </ligand>
</feature>